<keyword evidence="5" id="KW-1185">Reference proteome</keyword>
<dbReference type="Pfam" id="PF00575">
    <property type="entry name" value="S1"/>
    <property type="match status" value="1"/>
</dbReference>
<dbReference type="InterPro" id="IPR003029">
    <property type="entry name" value="S1_domain"/>
</dbReference>
<dbReference type="SUPFAM" id="SSF47781">
    <property type="entry name" value="RuvA domain 2-like"/>
    <property type="match status" value="2"/>
</dbReference>
<dbReference type="InterPro" id="IPR012337">
    <property type="entry name" value="RNaseH-like_sf"/>
</dbReference>
<evidence type="ECO:0000259" key="3">
    <source>
        <dbReference type="PROSITE" id="PS50126"/>
    </source>
</evidence>
<dbReference type="InterPro" id="IPR003583">
    <property type="entry name" value="Hlx-hairpin-Hlx_DNA-bd_motif"/>
</dbReference>
<dbReference type="Gene3D" id="3.30.420.140">
    <property type="entry name" value="YqgF/RNase H-like domain"/>
    <property type="match status" value="1"/>
</dbReference>
<name>A0A7K1KML8_9BACT</name>
<dbReference type="InterPro" id="IPR023319">
    <property type="entry name" value="Tex-like_HTH_dom_sf"/>
</dbReference>
<dbReference type="InterPro" id="IPR044146">
    <property type="entry name" value="S1_Tex"/>
</dbReference>
<dbReference type="Pfam" id="PF16921">
    <property type="entry name" value="Tex_YqgF"/>
    <property type="match status" value="1"/>
</dbReference>
<dbReference type="SMART" id="SM00316">
    <property type="entry name" value="S1"/>
    <property type="match status" value="1"/>
</dbReference>
<dbReference type="Pfam" id="PF09371">
    <property type="entry name" value="Tex_N"/>
    <property type="match status" value="1"/>
</dbReference>
<keyword evidence="1" id="KW-0227">DNA damage</keyword>
<dbReference type="SMART" id="SM00278">
    <property type="entry name" value="HhH1"/>
    <property type="match status" value="2"/>
</dbReference>
<dbReference type="SUPFAM" id="SSF53098">
    <property type="entry name" value="Ribonuclease H-like"/>
    <property type="match status" value="1"/>
</dbReference>
<dbReference type="FunFam" id="3.30.420.140:FF:000001">
    <property type="entry name" value="RNA-binding transcriptional accessory protein"/>
    <property type="match status" value="1"/>
</dbReference>
<dbReference type="Pfam" id="PF22706">
    <property type="entry name" value="Tex_central_region"/>
    <property type="match status" value="1"/>
</dbReference>
<dbReference type="GO" id="GO:0006281">
    <property type="term" value="P:DNA repair"/>
    <property type="evidence" value="ECO:0007669"/>
    <property type="project" value="UniProtKB-KW"/>
</dbReference>
<dbReference type="InterPro" id="IPR041692">
    <property type="entry name" value="HHH_9"/>
</dbReference>
<dbReference type="GO" id="GO:0003677">
    <property type="term" value="F:DNA binding"/>
    <property type="evidence" value="ECO:0007669"/>
    <property type="project" value="InterPro"/>
</dbReference>
<dbReference type="Pfam" id="PF12836">
    <property type="entry name" value="HHH_3"/>
    <property type="match status" value="1"/>
</dbReference>
<evidence type="ECO:0000256" key="2">
    <source>
        <dbReference type="ARBA" id="ARBA00023204"/>
    </source>
</evidence>
<dbReference type="InterPro" id="IPR032639">
    <property type="entry name" value="Tex_YqgF"/>
</dbReference>
<dbReference type="InterPro" id="IPR023323">
    <property type="entry name" value="Tex-like_dom_sf"/>
</dbReference>
<dbReference type="InterPro" id="IPR006641">
    <property type="entry name" value="YqgF/RNaseH-like_dom"/>
</dbReference>
<organism evidence="4 5">
    <name type="scientific">Pseudodesulfovibrio alkaliphilus</name>
    <dbReference type="NCBI Taxonomy" id="2661613"/>
    <lineage>
        <taxon>Bacteria</taxon>
        <taxon>Pseudomonadati</taxon>
        <taxon>Thermodesulfobacteriota</taxon>
        <taxon>Desulfovibrionia</taxon>
        <taxon>Desulfovibrionales</taxon>
        <taxon>Desulfovibrionaceae</taxon>
    </lineage>
</organism>
<comment type="caution">
    <text evidence="4">The sequence shown here is derived from an EMBL/GenBank/DDBJ whole genome shotgun (WGS) entry which is preliminary data.</text>
</comment>
<evidence type="ECO:0000256" key="1">
    <source>
        <dbReference type="ARBA" id="ARBA00022763"/>
    </source>
</evidence>
<dbReference type="GO" id="GO:0003729">
    <property type="term" value="F:mRNA binding"/>
    <property type="evidence" value="ECO:0007669"/>
    <property type="project" value="UniProtKB-ARBA"/>
</dbReference>
<dbReference type="RefSeq" id="WP_155933367.1">
    <property type="nucleotide sequence ID" value="NZ_WODC01000003.1"/>
</dbReference>
<dbReference type="FunFam" id="2.40.50.140:FF:000051">
    <property type="entry name" value="RNA-binding transcriptional accessory protein"/>
    <property type="match status" value="1"/>
</dbReference>
<proteinExistence type="predicted"/>
<dbReference type="FunFam" id="1.10.10.650:FF:000001">
    <property type="entry name" value="S1 RNA-binding domain 1"/>
    <property type="match status" value="1"/>
</dbReference>
<dbReference type="InterPro" id="IPR012340">
    <property type="entry name" value="NA-bd_OB-fold"/>
</dbReference>
<sequence length="742" mass="79688">MTHADTARIDPVSDTGPGADHVRLIADQLTVSAGQVAAVARLLAEGGTVPFIARYRKEATGSLDEVAVALVRDRLAELAALDKRREAILASLAERDLLTHALRREIEAATDKARLEDIYLPHRPKRRTRGTMARERGLAPLADALLSRPDMDPVAEARRFVTPSGATADTAPEKFVTDADAALAGARDIIAERVSESAEARRTMRDLFLRRGRFVSRVVKGREEAGATYRDWFDWDESLSSIPSHRALAMFRGEREGMLKLSLRPPEELALGLLRRPLVRGNGPAAREVGAALDDCYRRLLGPSIETEVRAEVKARADAEAIRVFAANLRQLLLAAPLGQKRVLALDPGYRTGAKLAVLDAQGALVEHTTLFPTGSARQRDEAGKALRTLCSRHCIEAVAVGNGTAGRETEAFVRALDLGVPVVLVNEAGASIYSASEAARREFPDLDLTVRGAVSIGRRLMDPLAELVKIDPGSIGVGQYQHDVDQAALGRALDDVVASCVNSVGVDVNTASVELLAHVSGLGPVLAANIVAHRDGNGPFASRRDLLKVKRLGPKSFEQAAGFLRVRGQGPGHDPLDASAVHPERYQLVRRMARDVGCAVADLLRDEAARGRIRPEAYVSEEVGLPTLRDILAELARPGRDPRAGFSAFAFDDSVSDIADLREGMRLPGIVTNVTKFGAFVDVGVHRDGLVHISQLADRYVADPAEVVAVGREVLATVIGVDHARGRISLSLKGGPVDEGA</sequence>
<dbReference type="Proteomes" id="UP000461162">
    <property type="component" value="Unassembled WGS sequence"/>
</dbReference>
<feature type="domain" description="S1 motif" evidence="3">
    <location>
        <begin position="665"/>
        <end position="734"/>
    </location>
</feature>
<dbReference type="InterPro" id="IPR050437">
    <property type="entry name" value="Ribos_protein_bS1-like"/>
</dbReference>
<dbReference type="Gene3D" id="2.40.50.140">
    <property type="entry name" value="Nucleic acid-binding proteins"/>
    <property type="match status" value="1"/>
</dbReference>
<dbReference type="GO" id="GO:0003735">
    <property type="term" value="F:structural constituent of ribosome"/>
    <property type="evidence" value="ECO:0007669"/>
    <property type="project" value="TreeGrafter"/>
</dbReference>
<dbReference type="AlphaFoldDB" id="A0A7K1KML8"/>
<dbReference type="Gene3D" id="1.10.3500.10">
    <property type="entry name" value="Tex N-terminal region-like"/>
    <property type="match status" value="1"/>
</dbReference>
<dbReference type="InterPro" id="IPR018974">
    <property type="entry name" value="Tex-like_N"/>
</dbReference>
<dbReference type="GO" id="GO:0005737">
    <property type="term" value="C:cytoplasm"/>
    <property type="evidence" value="ECO:0007669"/>
    <property type="project" value="UniProtKB-ARBA"/>
</dbReference>
<dbReference type="SMART" id="SM00732">
    <property type="entry name" value="YqgFc"/>
    <property type="match status" value="1"/>
</dbReference>
<dbReference type="EMBL" id="WODC01000003">
    <property type="protein sequence ID" value="MUM77334.1"/>
    <property type="molecule type" value="Genomic_DNA"/>
</dbReference>
<dbReference type="SUPFAM" id="SSF158832">
    <property type="entry name" value="Tex N-terminal region-like"/>
    <property type="match status" value="1"/>
</dbReference>
<protein>
    <submittedName>
        <fullName evidence="4">S1 RNA-binding domain-containing protein</fullName>
    </submittedName>
</protein>
<dbReference type="GO" id="GO:0006412">
    <property type="term" value="P:translation"/>
    <property type="evidence" value="ECO:0007669"/>
    <property type="project" value="TreeGrafter"/>
</dbReference>
<dbReference type="Gene3D" id="1.10.10.650">
    <property type="entry name" value="RuvA domain 2-like"/>
    <property type="match status" value="1"/>
</dbReference>
<dbReference type="SUPFAM" id="SSF50249">
    <property type="entry name" value="Nucleic acid-binding proteins"/>
    <property type="match status" value="1"/>
</dbReference>
<evidence type="ECO:0000313" key="5">
    <source>
        <dbReference type="Proteomes" id="UP000461162"/>
    </source>
</evidence>
<dbReference type="PROSITE" id="PS50126">
    <property type="entry name" value="S1"/>
    <property type="match status" value="1"/>
</dbReference>
<accession>A0A7K1KML8</accession>
<dbReference type="PANTHER" id="PTHR10724">
    <property type="entry name" value="30S RIBOSOMAL PROTEIN S1"/>
    <property type="match status" value="1"/>
</dbReference>
<dbReference type="PANTHER" id="PTHR10724:SF10">
    <property type="entry name" value="S1 RNA-BINDING DOMAIN-CONTAINING PROTEIN 1"/>
    <property type="match status" value="1"/>
</dbReference>
<dbReference type="InterPro" id="IPR010994">
    <property type="entry name" value="RuvA_2-like"/>
</dbReference>
<dbReference type="InterPro" id="IPR037027">
    <property type="entry name" value="YqgF/RNaseH-like_dom_sf"/>
</dbReference>
<dbReference type="Pfam" id="PF17674">
    <property type="entry name" value="HHH_9"/>
    <property type="match status" value="1"/>
</dbReference>
<keyword evidence="2" id="KW-0234">DNA repair</keyword>
<gene>
    <name evidence="4" type="ORF">GKC30_06790</name>
</gene>
<dbReference type="InterPro" id="IPR055179">
    <property type="entry name" value="Tex-like_central_region"/>
</dbReference>
<dbReference type="Gene3D" id="1.10.150.310">
    <property type="entry name" value="Tex RuvX-like domain-like"/>
    <property type="match status" value="1"/>
</dbReference>
<reference evidence="4 5" key="1">
    <citation type="submission" date="2019-11" db="EMBL/GenBank/DDBJ databases">
        <title>Pseudodesulfovibrio alkaliphilus, sp. nov., an alkaliphilic sulfate-reducing bacteria from mud volcano of Taman peninsula, Russia.</title>
        <authorList>
            <person name="Frolova A."/>
            <person name="Merkel A.Y."/>
            <person name="Slobodkin A.I."/>
        </authorList>
    </citation>
    <scope>NUCLEOTIDE SEQUENCE [LARGE SCALE GENOMIC DNA]</scope>
    <source>
        <strain evidence="4 5">F-1</strain>
    </source>
</reference>
<dbReference type="CDD" id="cd05685">
    <property type="entry name" value="S1_Tex"/>
    <property type="match status" value="1"/>
</dbReference>
<evidence type="ECO:0000313" key="4">
    <source>
        <dbReference type="EMBL" id="MUM77334.1"/>
    </source>
</evidence>